<dbReference type="Proteomes" id="UP001470230">
    <property type="component" value="Unassembled WGS sequence"/>
</dbReference>
<evidence type="ECO:0000256" key="1">
    <source>
        <dbReference type="SAM" id="Coils"/>
    </source>
</evidence>
<reference evidence="2 3" key="1">
    <citation type="submission" date="2024-04" db="EMBL/GenBank/DDBJ databases">
        <title>Tritrichomonas musculus Genome.</title>
        <authorList>
            <person name="Alves-Ferreira E."/>
            <person name="Grigg M."/>
            <person name="Lorenzi H."/>
            <person name="Galac M."/>
        </authorList>
    </citation>
    <scope>NUCLEOTIDE SEQUENCE [LARGE SCALE GENOMIC DNA]</scope>
    <source>
        <strain evidence="2 3">EAF2021</strain>
    </source>
</reference>
<feature type="coiled-coil region" evidence="1">
    <location>
        <begin position="1"/>
        <end position="62"/>
    </location>
</feature>
<organism evidence="2 3">
    <name type="scientific">Tritrichomonas musculus</name>
    <dbReference type="NCBI Taxonomy" id="1915356"/>
    <lineage>
        <taxon>Eukaryota</taxon>
        <taxon>Metamonada</taxon>
        <taxon>Parabasalia</taxon>
        <taxon>Tritrichomonadida</taxon>
        <taxon>Tritrichomonadidae</taxon>
        <taxon>Tritrichomonas</taxon>
    </lineage>
</organism>
<proteinExistence type="predicted"/>
<evidence type="ECO:0000313" key="2">
    <source>
        <dbReference type="EMBL" id="KAK8890907.1"/>
    </source>
</evidence>
<evidence type="ECO:0000313" key="3">
    <source>
        <dbReference type="Proteomes" id="UP001470230"/>
    </source>
</evidence>
<keyword evidence="3" id="KW-1185">Reference proteome</keyword>
<sequence>MSDKNIDIKQIEDELAKGEEEESVAKHLLLYLSCLPYPKGNMKNLKDAQDATKKLSEDIQNELTTKEEYNKYSYITTVEANSINGPAYAASGHYLIGKKDFHVSTKIEPKRDLEFCFLINVYGFYKEKTQ</sequence>
<gene>
    <name evidence="2" type="ORF">M9Y10_028107</name>
</gene>
<comment type="caution">
    <text evidence="2">The sequence shown here is derived from an EMBL/GenBank/DDBJ whole genome shotgun (WGS) entry which is preliminary data.</text>
</comment>
<name>A0ABR2KJ57_9EUKA</name>
<dbReference type="EMBL" id="JAPFFF010000004">
    <property type="protein sequence ID" value="KAK8890907.1"/>
    <property type="molecule type" value="Genomic_DNA"/>
</dbReference>
<keyword evidence="1" id="KW-0175">Coiled coil</keyword>
<protein>
    <submittedName>
        <fullName evidence="2">Uncharacterized protein</fullName>
    </submittedName>
</protein>
<accession>A0ABR2KJ57</accession>